<accession>A0A918FAG2</accession>
<evidence type="ECO:0000256" key="2">
    <source>
        <dbReference type="ARBA" id="ARBA00022840"/>
    </source>
</evidence>
<dbReference type="Pfam" id="PF13604">
    <property type="entry name" value="AAA_30"/>
    <property type="match status" value="1"/>
</dbReference>
<dbReference type="GO" id="GO:0006310">
    <property type="term" value="P:DNA recombination"/>
    <property type="evidence" value="ECO:0007669"/>
    <property type="project" value="TreeGrafter"/>
</dbReference>
<dbReference type="Gene3D" id="1.10.10.2220">
    <property type="match status" value="1"/>
</dbReference>
<evidence type="ECO:0000313" key="5">
    <source>
        <dbReference type="Proteomes" id="UP000603865"/>
    </source>
</evidence>
<dbReference type="GO" id="GO:0017116">
    <property type="term" value="F:single-stranded DNA helicase activity"/>
    <property type="evidence" value="ECO:0007669"/>
    <property type="project" value="TreeGrafter"/>
</dbReference>
<dbReference type="Pfam" id="PF13538">
    <property type="entry name" value="UvrD_C_2"/>
    <property type="match status" value="1"/>
</dbReference>
<dbReference type="CDD" id="cd18809">
    <property type="entry name" value="SF1_C_RecD"/>
    <property type="match status" value="1"/>
</dbReference>
<dbReference type="InterPro" id="IPR029493">
    <property type="entry name" value="RecD2-like_HHH"/>
</dbReference>
<name>A0A918FAG2_9DEIO</name>
<gene>
    <name evidence="4" type="ORF">GCM10008957_36920</name>
</gene>
<dbReference type="SUPFAM" id="SSF52540">
    <property type="entry name" value="P-loop containing nucleoside triphosphate hydrolases"/>
    <property type="match status" value="2"/>
</dbReference>
<dbReference type="GO" id="GO:0005524">
    <property type="term" value="F:ATP binding"/>
    <property type="evidence" value="ECO:0007669"/>
    <property type="project" value="UniProtKB-KW"/>
</dbReference>
<evidence type="ECO:0000313" key="4">
    <source>
        <dbReference type="EMBL" id="GGR21247.1"/>
    </source>
</evidence>
<dbReference type="Gene3D" id="2.30.30.940">
    <property type="match status" value="1"/>
</dbReference>
<dbReference type="InterPro" id="IPR027785">
    <property type="entry name" value="UvrD-like_helicase_C"/>
</dbReference>
<keyword evidence="1" id="KW-0547">Nucleotide-binding</keyword>
<evidence type="ECO:0000259" key="3">
    <source>
        <dbReference type="SMART" id="SM00382"/>
    </source>
</evidence>
<dbReference type="Pfam" id="PF14490">
    <property type="entry name" value="HHH_RecD2"/>
    <property type="match status" value="1"/>
</dbReference>
<dbReference type="InterPro" id="IPR050534">
    <property type="entry name" value="Coronavir_polyprotein_1ab"/>
</dbReference>
<dbReference type="InterPro" id="IPR027417">
    <property type="entry name" value="P-loop_NTPase"/>
</dbReference>
<sequence>MQLLALADAGPFRRMDAARSIGSAGYADQAITQLLTSDLITVVGQGRHKHYQRAVHTTHATEASLEAARTLLRNHPGPLTALQFGPHREAADLLVTLGEAERVMVGFLAIYSRPATRHHSPDHHPVSDDPSMHSAISWSGIVLGTRTDGTVRLGLPDREIQVQLPPGSPAAQPRDYVWVELAAALELPQRTAARALSCVVLPEADLCRTYLTHLPGFSTTDVNTVLHLCASSLEPLRALGGWREQLSARTVQILTAAGEHPLEMLYELSALLLLGLSREQAAPLAQQAGIAGRAHHNPYILSGEIGFPAADKLARARGGRLDDPNRLAALTAEVLRRARLFGHAFLPLAELETQLAQTGCTSAQQQAAIDLAEAQQLLQRDQDRIYLAGGLQQERDVARLLREHLARPTRPSSGSVPMAQLNTAQQQALHQALHAPLSLLTGPPGSGKSHMLRALCEAAEQRGLKVALAAPTGKAALRLSQATDGRPTSTIHRLLGAHRNGFQQDLSRPLDAELVVIDEASMLGDELLLQLLKALKGNARLLLVGDAAQIGPIEHGAPFQHLLQRAPTTRLTQVYRHGPESRVYELAQALLQGDDVEWEAEVGSCTDAAQAVRLAGTSMLLTPTRAGPFGAAALNEASQAQRGFRGGTDIREGFAHVGDPVLQTVNNYEQGVFNGHLGVVLETSRSQTVVDFDGHSVIYRGLERMTLQPAYALTIHRAQGSEWPEVSVVLHEHHQGMLSRTIAYTAVTRAREQVTLLGSPLAWEVAAARRTPGRHSYLAERLGH</sequence>
<dbReference type="PANTHER" id="PTHR43788">
    <property type="entry name" value="DNA2/NAM7 HELICASE FAMILY MEMBER"/>
    <property type="match status" value="1"/>
</dbReference>
<reference evidence="4" key="2">
    <citation type="submission" date="2020-09" db="EMBL/GenBank/DDBJ databases">
        <authorList>
            <person name="Sun Q."/>
            <person name="Ohkuma M."/>
        </authorList>
    </citation>
    <scope>NUCLEOTIDE SEQUENCE</scope>
    <source>
        <strain evidence="4">JCM 31311</strain>
    </source>
</reference>
<feature type="domain" description="AAA+ ATPase" evidence="3">
    <location>
        <begin position="434"/>
        <end position="648"/>
    </location>
</feature>
<protein>
    <recommendedName>
        <fullName evidence="3">AAA+ ATPase domain-containing protein</fullName>
    </recommendedName>
</protein>
<keyword evidence="2" id="KW-0067">ATP-binding</keyword>
<dbReference type="Gene3D" id="3.40.50.300">
    <property type="entry name" value="P-loop containing nucleotide triphosphate hydrolases"/>
    <property type="match status" value="2"/>
</dbReference>
<dbReference type="GO" id="GO:0009338">
    <property type="term" value="C:exodeoxyribonuclease V complex"/>
    <property type="evidence" value="ECO:0007669"/>
    <property type="project" value="TreeGrafter"/>
</dbReference>
<dbReference type="CDD" id="cd17933">
    <property type="entry name" value="DEXSc_RecD-like"/>
    <property type="match status" value="1"/>
</dbReference>
<dbReference type="SMART" id="SM00382">
    <property type="entry name" value="AAA"/>
    <property type="match status" value="1"/>
</dbReference>
<comment type="caution">
    <text evidence="4">The sequence shown here is derived from an EMBL/GenBank/DDBJ whole genome shotgun (WGS) entry which is preliminary data.</text>
</comment>
<keyword evidence="5" id="KW-1185">Reference proteome</keyword>
<dbReference type="InterPro" id="IPR003593">
    <property type="entry name" value="AAA+_ATPase"/>
</dbReference>
<evidence type="ECO:0000256" key="1">
    <source>
        <dbReference type="ARBA" id="ARBA00022741"/>
    </source>
</evidence>
<dbReference type="Proteomes" id="UP000603865">
    <property type="component" value="Unassembled WGS sequence"/>
</dbReference>
<proteinExistence type="predicted"/>
<organism evidence="4 5">
    <name type="scientific">Deinococcus ruber</name>
    <dbReference type="NCBI Taxonomy" id="1848197"/>
    <lineage>
        <taxon>Bacteria</taxon>
        <taxon>Thermotogati</taxon>
        <taxon>Deinococcota</taxon>
        <taxon>Deinococci</taxon>
        <taxon>Deinococcales</taxon>
        <taxon>Deinococcaceae</taxon>
        <taxon>Deinococcus</taxon>
    </lineage>
</organism>
<reference evidence="4" key="1">
    <citation type="journal article" date="2014" name="Int. J. Syst. Evol. Microbiol.">
        <title>Complete genome sequence of Corynebacterium casei LMG S-19264T (=DSM 44701T), isolated from a smear-ripened cheese.</title>
        <authorList>
            <consortium name="US DOE Joint Genome Institute (JGI-PGF)"/>
            <person name="Walter F."/>
            <person name="Albersmeier A."/>
            <person name="Kalinowski J."/>
            <person name="Ruckert C."/>
        </authorList>
    </citation>
    <scope>NUCLEOTIDE SEQUENCE</scope>
    <source>
        <strain evidence="4">JCM 31311</strain>
    </source>
</reference>
<dbReference type="AlphaFoldDB" id="A0A918FAG2"/>
<dbReference type="PANTHER" id="PTHR43788:SF6">
    <property type="entry name" value="DNA HELICASE B"/>
    <property type="match status" value="1"/>
</dbReference>
<dbReference type="EMBL" id="BMQL01000026">
    <property type="protein sequence ID" value="GGR21247.1"/>
    <property type="molecule type" value="Genomic_DNA"/>
</dbReference>